<name>U1YHU6_ANEAE</name>
<keyword evidence="2" id="KW-1185">Reference proteome</keyword>
<organism evidence="1 2">
    <name type="scientific">Aneurinibacillus aneurinilyticus ATCC 12856</name>
    <dbReference type="NCBI Taxonomy" id="649747"/>
    <lineage>
        <taxon>Bacteria</taxon>
        <taxon>Bacillati</taxon>
        <taxon>Bacillota</taxon>
        <taxon>Bacilli</taxon>
        <taxon>Bacillales</taxon>
        <taxon>Paenibacillaceae</taxon>
        <taxon>Aneurinibacillus group</taxon>
        <taxon>Aneurinibacillus</taxon>
    </lineage>
</organism>
<comment type="caution">
    <text evidence="1">The sequence shown here is derived from an EMBL/GenBank/DDBJ whole genome shotgun (WGS) entry which is preliminary data.</text>
</comment>
<dbReference type="STRING" id="649747.HMPREF0083_01557"/>
<protein>
    <submittedName>
        <fullName evidence="1">Uncharacterized protein</fullName>
    </submittedName>
</protein>
<evidence type="ECO:0000313" key="2">
    <source>
        <dbReference type="Proteomes" id="UP000016511"/>
    </source>
</evidence>
<sequence length="69" mass="8063">MPCILHVVRTRTANPDSGNGSSPNLEEEWHINEERQKPANIPVRCSTLWMLCSHVYVYLKQLFQRIKAR</sequence>
<dbReference type="AlphaFoldDB" id="U1YHU6"/>
<dbReference type="Proteomes" id="UP000016511">
    <property type="component" value="Unassembled WGS sequence"/>
</dbReference>
<reference evidence="1 2" key="1">
    <citation type="submission" date="2013-08" db="EMBL/GenBank/DDBJ databases">
        <authorList>
            <person name="Weinstock G."/>
            <person name="Sodergren E."/>
            <person name="Wylie T."/>
            <person name="Fulton L."/>
            <person name="Fulton R."/>
            <person name="Fronick C."/>
            <person name="O'Laughlin M."/>
            <person name="Godfrey J."/>
            <person name="Miner T."/>
            <person name="Herter B."/>
            <person name="Appelbaum E."/>
            <person name="Cordes M."/>
            <person name="Lek S."/>
            <person name="Wollam A."/>
            <person name="Pepin K.H."/>
            <person name="Palsikar V.B."/>
            <person name="Mitreva M."/>
            <person name="Wilson R.K."/>
        </authorList>
    </citation>
    <scope>NUCLEOTIDE SEQUENCE [LARGE SCALE GENOMIC DNA]</scope>
    <source>
        <strain evidence="1 2">ATCC 12856</strain>
    </source>
</reference>
<proteinExistence type="predicted"/>
<dbReference type="EMBL" id="AWSJ01000104">
    <property type="protein sequence ID" value="ERI10336.1"/>
    <property type="molecule type" value="Genomic_DNA"/>
</dbReference>
<dbReference type="HOGENOM" id="CLU_2766858_0_0_9"/>
<accession>U1YHU6</accession>
<gene>
    <name evidence="1" type="ORF">HMPREF0083_01557</name>
</gene>
<evidence type="ECO:0000313" key="1">
    <source>
        <dbReference type="EMBL" id="ERI10336.1"/>
    </source>
</evidence>